<name>A0A2U2BSX8_9PROT</name>
<dbReference type="Proteomes" id="UP000245168">
    <property type="component" value="Unassembled WGS sequence"/>
</dbReference>
<protein>
    <recommendedName>
        <fullName evidence="4">DUF2846 domain-containing protein</fullName>
    </recommendedName>
</protein>
<feature type="chain" id="PRO_5015532760" description="DUF2846 domain-containing protein" evidence="1">
    <location>
        <begin position="23"/>
        <end position="171"/>
    </location>
</feature>
<feature type="signal peptide" evidence="1">
    <location>
        <begin position="1"/>
        <end position="22"/>
    </location>
</feature>
<evidence type="ECO:0008006" key="4">
    <source>
        <dbReference type="Google" id="ProtNLM"/>
    </source>
</evidence>
<proteinExistence type="predicted"/>
<dbReference type="RefSeq" id="WP_109253331.1">
    <property type="nucleotide sequence ID" value="NZ_QEXV01000004.1"/>
</dbReference>
<dbReference type="PROSITE" id="PS51257">
    <property type="entry name" value="PROKAR_LIPOPROTEIN"/>
    <property type="match status" value="1"/>
</dbReference>
<evidence type="ECO:0000256" key="1">
    <source>
        <dbReference type="SAM" id="SignalP"/>
    </source>
</evidence>
<keyword evidence="1" id="KW-0732">Signal</keyword>
<dbReference type="AlphaFoldDB" id="A0A2U2BSX8"/>
<gene>
    <name evidence="2" type="ORF">DDZ18_10435</name>
</gene>
<keyword evidence="3" id="KW-1185">Reference proteome</keyword>
<comment type="caution">
    <text evidence="2">The sequence shown here is derived from an EMBL/GenBank/DDBJ whole genome shotgun (WGS) entry which is preliminary data.</text>
</comment>
<organism evidence="2 3">
    <name type="scientific">Marinicauda salina</name>
    <dbReference type="NCBI Taxonomy" id="2135793"/>
    <lineage>
        <taxon>Bacteria</taxon>
        <taxon>Pseudomonadati</taxon>
        <taxon>Pseudomonadota</taxon>
        <taxon>Alphaproteobacteria</taxon>
        <taxon>Maricaulales</taxon>
        <taxon>Maricaulaceae</taxon>
        <taxon>Marinicauda</taxon>
    </lineage>
</organism>
<evidence type="ECO:0000313" key="2">
    <source>
        <dbReference type="EMBL" id="PWE17107.1"/>
    </source>
</evidence>
<evidence type="ECO:0000313" key="3">
    <source>
        <dbReference type="Proteomes" id="UP000245168"/>
    </source>
</evidence>
<reference evidence="3" key="1">
    <citation type="submission" date="2018-05" db="EMBL/GenBank/DDBJ databases">
        <authorList>
            <person name="Liu B.-T."/>
        </authorList>
    </citation>
    <scope>NUCLEOTIDE SEQUENCE [LARGE SCALE GENOMIC DNA]</scope>
    <source>
        <strain evidence="3">WD6-1</strain>
    </source>
</reference>
<accession>A0A2U2BSX8</accession>
<dbReference type="OrthoDB" id="7618985at2"/>
<sequence>MKPAATLAAILLLTGCAQIPGAAPNVAPAEPAAGAETRLEQLPPQQLAEGECGLFVWTRAQPHRFILFENESRGMARILHDARILNIATHGGPAAFSTGTPVERTYRDAENGLIFTLEGEAGEPTAAGVRLQRGLLRTRLADGAEIVAPVLGVRSCRTDAPSPPGSTRRDR</sequence>
<dbReference type="EMBL" id="QEXV01000004">
    <property type="protein sequence ID" value="PWE17107.1"/>
    <property type="molecule type" value="Genomic_DNA"/>
</dbReference>